<proteinExistence type="predicted"/>
<gene>
    <name evidence="2" type="ORF">E1263_39820</name>
</gene>
<dbReference type="Pfam" id="PF05076">
    <property type="entry name" value="SUFU"/>
    <property type="match status" value="1"/>
</dbReference>
<organism evidence="2 3">
    <name type="scientific">Kribbella antibiotica</name>
    <dbReference type="NCBI Taxonomy" id="190195"/>
    <lineage>
        <taxon>Bacteria</taxon>
        <taxon>Bacillati</taxon>
        <taxon>Actinomycetota</taxon>
        <taxon>Actinomycetes</taxon>
        <taxon>Propionibacteriales</taxon>
        <taxon>Kribbellaceae</taxon>
        <taxon>Kribbella</taxon>
    </lineage>
</organism>
<name>A0A4R4YIY9_9ACTN</name>
<evidence type="ECO:0000313" key="2">
    <source>
        <dbReference type="EMBL" id="TDD44885.1"/>
    </source>
</evidence>
<dbReference type="InterPro" id="IPR020941">
    <property type="entry name" value="SUFU-like_domain"/>
</dbReference>
<evidence type="ECO:0000313" key="3">
    <source>
        <dbReference type="Proteomes" id="UP000295124"/>
    </source>
</evidence>
<dbReference type="EMBL" id="SMKX01000222">
    <property type="protein sequence ID" value="TDD44885.1"/>
    <property type="molecule type" value="Genomic_DNA"/>
</dbReference>
<dbReference type="AlphaFoldDB" id="A0A4R4YIY9"/>
<dbReference type="Proteomes" id="UP000295124">
    <property type="component" value="Unassembled WGS sequence"/>
</dbReference>
<reference evidence="2 3" key="1">
    <citation type="submission" date="2019-03" db="EMBL/GenBank/DDBJ databases">
        <title>Draft genome sequences of novel Actinobacteria.</title>
        <authorList>
            <person name="Sahin N."/>
            <person name="Ay H."/>
            <person name="Saygin H."/>
        </authorList>
    </citation>
    <scope>NUCLEOTIDE SEQUENCE [LARGE SCALE GENOMIC DNA]</scope>
    <source>
        <strain evidence="2 3">JCM 13523</strain>
    </source>
</reference>
<protein>
    <submittedName>
        <fullName evidence="2">Suppressor of fused domain protein</fullName>
    </submittedName>
</protein>
<accession>A0A4R4YIY9</accession>
<feature type="domain" description="Suppressor of fused-like" evidence="1">
    <location>
        <begin position="58"/>
        <end position="228"/>
    </location>
</feature>
<dbReference type="OrthoDB" id="4827574at2"/>
<comment type="caution">
    <text evidence="2">The sequence shown here is derived from an EMBL/GenBank/DDBJ whole genome shotgun (WGS) entry which is preliminary data.</text>
</comment>
<dbReference type="RefSeq" id="WP_132177209.1">
    <property type="nucleotide sequence ID" value="NZ_SMKX01000222.1"/>
</dbReference>
<sequence>MDELRGTEILRHKAADSGWVAAPGQRPGVDEAIDRHIQEHFGPVDYVVHEIIGHHATVHVYVVAPTTERPYLTLVTSGMSELPMAVPEELGITPYTELMLALPANWPLPGTADPDAPGAWPIRLLKQTARMPHEYATWLGIWHSVPNGDPAEPYAPGTSFAGVVVTPMLNVPPEARVIEVGDGTTIDLLALIPLHADEMKLKLSRGTDALIAGLDRGKVSELLDPDRPSFA</sequence>
<keyword evidence="3" id="KW-1185">Reference proteome</keyword>
<evidence type="ECO:0000259" key="1">
    <source>
        <dbReference type="Pfam" id="PF05076"/>
    </source>
</evidence>